<feature type="transmembrane region" description="Helical" evidence="1">
    <location>
        <begin position="12"/>
        <end position="32"/>
    </location>
</feature>
<keyword evidence="1" id="KW-0812">Transmembrane</keyword>
<sequence>MNLGPSIYPSSYIIFSTILVVASKSGELLYLFNKLNSKLYKYYSLLNYVNIEYIILSGLLPSSKAKDIELNRDLGFKAFYRETIISNTKGKKNLPSSLKIVLDLDTLGPSLKKKARRISYYTQSTTRAILVDLSKELDIVVPVLDILDLLEASENLEEKANKVEVVKEVEF</sequence>
<evidence type="ECO:0000313" key="2">
    <source>
        <dbReference type="EMBL" id="CZT08474.1"/>
    </source>
</evidence>
<evidence type="ECO:0000313" key="3">
    <source>
        <dbReference type="Proteomes" id="UP000178129"/>
    </source>
</evidence>
<dbReference type="EMBL" id="FJUW01000046">
    <property type="protein sequence ID" value="CZT08474.1"/>
    <property type="molecule type" value="Genomic_DNA"/>
</dbReference>
<proteinExistence type="predicted"/>
<keyword evidence="3" id="KW-1185">Reference proteome</keyword>
<dbReference type="AlphaFoldDB" id="A0A1E1LDK6"/>
<name>A0A1E1LDK6_9HELO</name>
<reference evidence="3" key="1">
    <citation type="submission" date="2016-03" db="EMBL/GenBank/DDBJ databases">
        <authorList>
            <person name="Ploux O."/>
        </authorList>
    </citation>
    <scope>NUCLEOTIDE SEQUENCE [LARGE SCALE GENOMIC DNA]</scope>
    <source>
        <strain evidence="3">UK7</strain>
    </source>
</reference>
<dbReference type="Proteomes" id="UP000178129">
    <property type="component" value="Unassembled WGS sequence"/>
</dbReference>
<organism evidence="2 3">
    <name type="scientific">Rhynchosporium graminicola</name>
    <dbReference type="NCBI Taxonomy" id="2792576"/>
    <lineage>
        <taxon>Eukaryota</taxon>
        <taxon>Fungi</taxon>
        <taxon>Dikarya</taxon>
        <taxon>Ascomycota</taxon>
        <taxon>Pezizomycotina</taxon>
        <taxon>Leotiomycetes</taxon>
        <taxon>Helotiales</taxon>
        <taxon>Ploettnerulaceae</taxon>
        <taxon>Rhynchosporium</taxon>
    </lineage>
</organism>
<keyword evidence="1" id="KW-1133">Transmembrane helix</keyword>
<evidence type="ECO:0000256" key="1">
    <source>
        <dbReference type="SAM" id="Phobius"/>
    </source>
</evidence>
<comment type="caution">
    <text evidence="2">The sequence shown here is derived from an EMBL/GenBank/DDBJ whole genome shotgun (WGS) entry which is preliminary data.</text>
</comment>
<protein>
    <submittedName>
        <fullName evidence="2">Uncharacterized protein</fullName>
    </submittedName>
</protein>
<accession>A0A1E1LDK6</accession>
<gene>
    <name evidence="2" type="ORF">RCO7_11736</name>
</gene>
<keyword evidence="1" id="KW-0472">Membrane</keyword>
<dbReference type="InParanoid" id="A0A1E1LDK6"/>